<feature type="domain" description="DUF5641" evidence="1">
    <location>
        <begin position="465"/>
        <end position="557"/>
    </location>
</feature>
<evidence type="ECO:0000313" key="2">
    <source>
        <dbReference type="EMBL" id="CAG7726634.1"/>
    </source>
</evidence>
<dbReference type="PANTHER" id="PTHR47331:SF1">
    <property type="entry name" value="GAG-LIKE PROTEIN"/>
    <property type="match status" value="1"/>
</dbReference>
<dbReference type="OrthoDB" id="6368241at2759"/>
<protein>
    <recommendedName>
        <fullName evidence="1">DUF5641 domain-containing protein</fullName>
    </recommendedName>
</protein>
<comment type="caution">
    <text evidence="2">The sequence shown here is derived from an EMBL/GenBank/DDBJ whole genome shotgun (WGS) entry which is preliminary data.</text>
</comment>
<dbReference type="InterPro" id="IPR008042">
    <property type="entry name" value="Retrotrans_Pao"/>
</dbReference>
<proteinExistence type="predicted"/>
<dbReference type="InterPro" id="IPR040676">
    <property type="entry name" value="DUF5641"/>
</dbReference>
<dbReference type="EMBL" id="CAJVCH010138167">
    <property type="protein sequence ID" value="CAG7726634.1"/>
    <property type="molecule type" value="Genomic_DNA"/>
</dbReference>
<dbReference type="PANTHER" id="PTHR47331">
    <property type="entry name" value="PHD-TYPE DOMAIN-CONTAINING PROTEIN"/>
    <property type="match status" value="1"/>
</dbReference>
<sequence length="566" mass="65326">MGKLEAYQDVFMDWVERGIIEEVPTEELNDFGHYLPHRPVIKESSATTKIRPVFDASAKLKNNPSLNDCLQKGVNFLELIPTILLRFRLSRFGVISDIEKAFLQLSDSPFDRNFLRFLWWEPGFERIKKYRHRRVVFGVSSSPFLLAATLNKHLCEVSENEKTIANKLLDSLYVDNCVTSVNTKDELNVFISESVRLLSKGHFNLRDWKWNQDDLPSSTANSDVSVLGLFWCTAADTLTVAVDNVVCVDTKVTKRVILSCAHRVFDPIGFTCPVTVVPKLLLQKSWSLKLGWDDELPEEITNEFPRWSEQVAELKKIKIPRWLVGTISDCKLSFHVFVDASSYAYAAVVFIRVDTMNTVSVQLVFSKRTDKLLEGCKKKGGWWERLIRLIKNILKRVLGRACVNYEELLTVLCDCESVLNSRPLTYVSEDSDDLIPLTPAMLLRDVRESGLPELDEVEVKSLNRRLKYQSRLRDHFRSRFRAEYLSTLVHRFEAKRFRGYMKIGDIVLLEQDNKKRINWPLARVIELFPGKDGIVRVVKLRTASREIIRPVQRLFPLGVPVEERSR</sequence>
<dbReference type="AlphaFoldDB" id="A0A8J2P0V9"/>
<reference evidence="2" key="1">
    <citation type="submission" date="2021-06" db="EMBL/GenBank/DDBJ databases">
        <authorList>
            <person name="Hodson N. C."/>
            <person name="Mongue J. A."/>
            <person name="Jaron S. K."/>
        </authorList>
    </citation>
    <scope>NUCLEOTIDE SEQUENCE</scope>
</reference>
<evidence type="ECO:0000259" key="1">
    <source>
        <dbReference type="Pfam" id="PF18701"/>
    </source>
</evidence>
<dbReference type="Proteomes" id="UP000708208">
    <property type="component" value="Unassembled WGS sequence"/>
</dbReference>
<keyword evidence="3" id="KW-1185">Reference proteome</keyword>
<dbReference type="Pfam" id="PF05380">
    <property type="entry name" value="Peptidase_A17"/>
    <property type="match status" value="1"/>
</dbReference>
<name>A0A8J2P0V9_9HEXA</name>
<organism evidence="2 3">
    <name type="scientific">Allacma fusca</name>
    <dbReference type="NCBI Taxonomy" id="39272"/>
    <lineage>
        <taxon>Eukaryota</taxon>
        <taxon>Metazoa</taxon>
        <taxon>Ecdysozoa</taxon>
        <taxon>Arthropoda</taxon>
        <taxon>Hexapoda</taxon>
        <taxon>Collembola</taxon>
        <taxon>Symphypleona</taxon>
        <taxon>Sminthuridae</taxon>
        <taxon>Allacma</taxon>
    </lineage>
</organism>
<accession>A0A8J2P0V9</accession>
<evidence type="ECO:0000313" key="3">
    <source>
        <dbReference type="Proteomes" id="UP000708208"/>
    </source>
</evidence>
<gene>
    <name evidence="2" type="ORF">AFUS01_LOCUS15538</name>
</gene>
<dbReference type="Pfam" id="PF18701">
    <property type="entry name" value="DUF5641"/>
    <property type="match status" value="1"/>
</dbReference>